<protein>
    <submittedName>
        <fullName evidence="2">Uncharacterized protein</fullName>
    </submittedName>
</protein>
<feature type="non-terminal residue" evidence="2">
    <location>
        <position position="1"/>
    </location>
</feature>
<evidence type="ECO:0000313" key="3">
    <source>
        <dbReference type="EMBL" id="CAF5165001.1"/>
    </source>
</evidence>
<name>A0A8S3FQ02_9BILA</name>
<dbReference type="EMBL" id="CAJOBH010271274">
    <property type="protein sequence ID" value="CAF5165001.1"/>
    <property type="molecule type" value="Genomic_DNA"/>
</dbReference>
<comment type="caution">
    <text evidence="2">The sequence shown here is derived from an EMBL/GenBank/DDBJ whole genome shotgun (WGS) entry which is preliminary data.</text>
</comment>
<gene>
    <name evidence="3" type="ORF">BYL167_LOCUS75665</name>
    <name evidence="2" type="ORF">GIL414_LOCUS64185</name>
    <name evidence="4" type="ORF">SMN809_LOCUS79206</name>
</gene>
<evidence type="ECO:0000313" key="2">
    <source>
        <dbReference type="EMBL" id="CAF5134681.1"/>
    </source>
</evidence>
<feature type="region of interest" description="Disordered" evidence="1">
    <location>
        <begin position="1"/>
        <end position="37"/>
    </location>
</feature>
<dbReference type="EMBL" id="CAJOBJ010273802">
    <property type="protein sequence ID" value="CAF5134681.1"/>
    <property type="molecule type" value="Genomic_DNA"/>
</dbReference>
<organism evidence="2 5">
    <name type="scientific">Rotaria magnacalcarata</name>
    <dbReference type="NCBI Taxonomy" id="392030"/>
    <lineage>
        <taxon>Eukaryota</taxon>
        <taxon>Metazoa</taxon>
        <taxon>Spiralia</taxon>
        <taxon>Gnathifera</taxon>
        <taxon>Rotifera</taxon>
        <taxon>Eurotatoria</taxon>
        <taxon>Bdelloidea</taxon>
        <taxon>Philodinida</taxon>
        <taxon>Philodinidae</taxon>
        <taxon>Rotaria</taxon>
    </lineage>
</organism>
<proteinExistence type="predicted"/>
<dbReference type="EMBL" id="CAJOBI010341889">
    <property type="protein sequence ID" value="CAF5214067.1"/>
    <property type="molecule type" value="Genomic_DNA"/>
</dbReference>
<feature type="non-terminal residue" evidence="2">
    <location>
        <position position="55"/>
    </location>
</feature>
<dbReference type="Proteomes" id="UP000681967">
    <property type="component" value="Unassembled WGS sequence"/>
</dbReference>
<evidence type="ECO:0000313" key="4">
    <source>
        <dbReference type="EMBL" id="CAF5214067.1"/>
    </source>
</evidence>
<accession>A0A8S3FQ02</accession>
<evidence type="ECO:0000256" key="1">
    <source>
        <dbReference type="SAM" id="MobiDB-lite"/>
    </source>
</evidence>
<dbReference type="AlphaFoldDB" id="A0A8S3FQ02"/>
<evidence type="ECO:0000313" key="5">
    <source>
        <dbReference type="Proteomes" id="UP000681720"/>
    </source>
</evidence>
<sequence length="55" mass="6190">MDHEDNSVNNGYQSDEKDEATRVIEEDTYPISDSESTTNVTSLIDTNVIQGELNR</sequence>
<dbReference type="Proteomes" id="UP000676336">
    <property type="component" value="Unassembled WGS sequence"/>
</dbReference>
<reference evidence="2" key="1">
    <citation type="submission" date="2021-02" db="EMBL/GenBank/DDBJ databases">
        <authorList>
            <person name="Nowell W R."/>
        </authorList>
    </citation>
    <scope>NUCLEOTIDE SEQUENCE</scope>
</reference>
<dbReference type="Proteomes" id="UP000681720">
    <property type="component" value="Unassembled WGS sequence"/>
</dbReference>